<gene>
    <name evidence="1" type="ORF">L596_019127</name>
</gene>
<name>A0A4U5N7H8_STECR</name>
<sequence>MSFKRSPFLRTPRLTIHEQNSWNLCFTFPSEEWQRNLATDSAVSAGLPEKSLLTTRFVHFPANSYPKLKIP</sequence>
<accession>A0A4U5N7H8</accession>
<protein>
    <submittedName>
        <fullName evidence="1">Uncharacterized protein</fullName>
    </submittedName>
</protein>
<evidence type="ECO:0000313" key="1">
    <source>
        <dbReference type="EMBL" id="TKR78300.1"/>
    </source>
</evidence>
<dbReference type="AlphaFoldDB" id="A0A4U5N7H8"/>
<comment type="caution">
    <text evidence="1">The sequence shown here is derived from an EMBL/GenBank/DDBJ whole genome shotgun (WGS) entry which is preliminary data.</text>
</comment>
<reference evidence="1 2" key="1">
    <citation type="journal article" date="2015" name="Genome Biol.">
        <title>Comparative genomics of Steinernema reveals deeply conserved gene regulatory networks.</title>
        <authorList>
            <person name="Dillman A.R."/>
            <person name="Macchietto M."/>
            <person name="Porter C.F."/>
            <person name="Rogers A."/>
            <person name="Williams B."/>
            <person name="Antoshechkin I."/>
            <person name="Lee M.M."/>
            <person name="Goodwin Z."/>
            <person name="Lu X."/>
            <person name="Lewis E.E."/>
            <person name="Goodrich-Blair H."/>
            <person name="Stock S.P."/>
            <person name="Adams B.J."/>
            <person name="Sternberg P.W."/>
            <person name="Mortazavi A."/>
        </authorList>
    </citation>
    <scope>NUCLEOTIDE SEQUENCE [LARGE SCALE GENOMIC DNA]</scope>
    <source>
        <strain evidence="1 2">ALL</strain>
    </source>
</reference>
<evidence type="ECO:0000313" key="2">
    <source>
        <dbReference type="Proteomes" id="UP000298663"/>
    </source>
</evidence>
<organism evidence="1 2">
    <name type="scientific">Steinernema carpocapsae</name>
    <name type="common">Entomopathogenic nematode</name>
    <dbReference type="NCBI Taxonomy" id="34508"/>
    <lineage>
        <taxon>Eukaryota</taxon>
        <taxon>Metazoa</taxon>
        <taxon>Ecdysozoa</taxon>
        <taxon>Nematoda</taxon>
        <taxon>Chromadorea</taxon>
        <taxon>Rhabditida</taxon>
        <taxon>Tylenchina</taxon>
        <taxon>Panagrolaimomorpha</taxon>
        <taxon>Strongyloidoidea</taxon>
        <taxon>Steinernematidae</taxon>
        <taxon>Steinernema</taxon>
    </lineage>
</organism>
<proteinExistence type="predicted"/>
<reference evidence="1 2" key="2">
    <citation type="journal article" date="2019" name="G3 (Bethesda)">
        <title>Hybrid Assembly of the Genome of the Entomopathogenic Nematode Steinernema carpocapsae Identifies the X-Chromosome.</title>
        <authorList>
            <person name="Serra L."/>
            <person name="Macchietto M."/>
            <person name="Macias-Munoz A."/>
            <person name="McGill C.J."/>
            <person name="Rodriguez I.M."/>
            <person name="Rodriguez B."/>
            <person name="Murad R."/>
            <person name="Mortazavi A."/>
        </authorList>
    </citation>
    <scope>NUCLEOTIDE SEQUENCE [LARGE SCALE GENOMIC DNA]</scope>
    <source>
        <strain evidence="1 2">ALL</strain>
    </source>
</reference>
<dbReference type="EMBL" id="AZBU02000005">
    <property type="protein sequence ID" value="TKR78300.1"/>
    <property type="molecule type" value="Genomic_DNA"/>
</dbReference>
<keyword evidence="2" id="KW-1185">Reference proteome</keyword>
<dbReference type="Proteomes" id="UP000298663">
    <property type="component" value="Unassembled WGS sequence"/>
</dbReference>